<dbReference type="PANTHER" id="PTHR47219:SF9">
    <property type="entry name" value="GTPASE ACTIVATING PROTEIN AND CENTROSOME-ASSOCIATED, ISOFORM B"/>
    <property type="match status" value="1"/>
</dbReference>
<name>A0A8S1J7Z0_9CHLO</name>
<evidence type="ECO:0000313" key="3">
    <source>
        <dbReference type="Proteomes" id="UP000708148"/>
    </source>
</evidence>
<accession>A0A8S1J7Z0</accession>
<dbReference type="GO" id="GO:0031267">
    <property type="term" value="F:small GTPase binding"/>
    <property type="evidence" value="ECO:0007669"/>
    <property type="project" value="TreeGrafter"/>
</dbReference>
<dbReference type="InterPro" id="IPR050302">
    <property type="entry name" value="Rab_GAP_TBC_domain"/>
</dbReference>
<dbReference type="SUPFAM" id="SSF47923">
    <property type="entry name" value="Ypt/Rab-GAP domain of gyp1p"/>
    <property type="match status" value="2"/>
</dbReference>
<dbReference type="Gene3D" id="1.10.10.750">
    <property type="entry name" value="Ypt/Rab-GAP domain of gyp1p, domain 1"/>
    <property type="match status" value="1"/>
</dbReference>
<reference evidence="2" key="1">
    <citation type="submission" date="2020-12" db="EMBL/GenBank/DDBJ databases">
        <authorList>
            <person name="Iha C."/>
        </authorList>
    </citation>
    <scope>NUCLEOTIDE SEQUENCE</scope>
</reference>
<dbReference type="GO" id="GO:0005096">
    <property type="term" value="F:GTPase activator activity"/>
    <property type="evidence" value="ECO:0007669"/>
    <property type="project" value="TreeGrafter"/>
</dbReference>
<dbReference type="InterPro" id="IPR035969">
    <property type="entry name" value="Rab-GAP_TBC_sf"/>
</dbReference>
<protein>
    <recommendedName>
        <fullName evidence="1">Rab-GAP TBC domain-containing protein</fullName>
    </recommendedName>
</protein>
<dbReference type="Pfam" id="PF00566">
    <property type="entry name" value="RabGAP-TBC"/>
    <property type="match status" value="1"/>
</dbReference>
<dbReference type="Gene3D" id="1.10.472.80">
    <property type="entry name" value="Ypt/Rab-GAP domain of gyp1p, domain 3"/>
    <property type="match status" value="1"/>
</dbReference>
<evidence type="ECO:0000313" key="2">
    <source>
        <dbReference type="EMBL" id="CAD7702176.1"/>
    </source>
</evidence>
<comment type="caution">
    <text evidence="2">The sequence shown here is derived from an EMBL/GenBank/DDBJ whole genome shotgun (WGS) entry which is preliminary data.</text>
</comment>
<dbReference type="EMBL" id="CAJHUC010001733">
    <property type="protein sequence ID" value="CAD7702176.1"/>
    <property type="molecule type" value="Genomic_DNA"/>
</dbReference>
<feature type="non-terminal residue" evidence="2">
    <location>
        <position position="1"/>
    </location>
</feature>
<dbReference type="FunFam" id="1.10.8.270:FF:000007">
    <property type="entry name" value="TBC1 domain family member 10A"/>
    <property type="match status" value="1"/>
</dbReference>
<feature type="domain" description="Rab-GAP TBC" evidence="1">
    <location>
        <begin position="79"/>
        <end position="278"/>
    </location>
</feature>
<dbReference type="AlphaFoldDB" id="A0A8S1J7Z0"/>
<dbReference type="Proteomes" id="UP000708148">
    <property type="component" value="Unassembled WGS sequence"/>
</dbReference>
<sequence>SVEVLQARRQPLVDIYGFFLEAYPTGSAPPPSGANAPEDSVTWGRHVRKWRRMLGPRGENFLAYYIQNPFVVKRRVRKGIPDELRGLAWLHLSGGRELQQRHRGRYHELAHAECGLSSQIEKDLHRTFPNHVYFAEEGGEGQQALFRVLKAYACYDPEVGYVQGMSSIAAVLLLYMCEEDAFWTFCALMTQHATGRELVVGPGPDCRRLFIEGLPLLKAMFSKFEALLKVQTPRLATHLRDQGVDVSLYSARWWMTLFTFTLPFSHVVRVWDMFMLEGWKAALRAGVAVMKCAKGALLGLDFEGLMQRVRPESLVGLVKSPDEFVKIALKIKTSKALKGSNKPLVDSAA</sequence>
<dbReference type="PROSITE" id="PS50086">
    <property type="entry name" value="TBC_RABGAP"/>
    <property type="match status" value="1"/>
</dbReference>
<dbReference type="PANTHER" id="PTHR47219">
    <property type="entry name" value="RAB GTPASE-ACTIVATING PROTEIN 1-LIKE"/>
    <property type="match status" value="1"/>
</dbReference>
<dbReference type="SMART" id="SM00164">
    <property type="entry name" value="TBC"/>
    <property type="match status" value="1"/>
</dbReference>
<dbReference type="Gene3D" id="1.10.8.270">
    <property type="entry name" value="putative rabgap domain of human tbc1 domain family member 14 like domains"/>
    <property type="match status" value="1"/>
</dbReference>
<evidence type="ECO:0000259" key="1">
    <source>
        <dbReference type="PROSITE" id="PS50086"/>
    </source>
</evidence>
<keyword evidence="3" id="KW-1185">Reference proteome</keyword>
<dbReference type="OrthoDB" id="294251at2759"/>
<organism evidence="2 3">
    <name type="scientific">Ostreobium quekettii</name>
    <dbReference type="NCBI Taxonomy" id="121088"/>
    <lineage>
        <taxon>Eukaryota</taxon>
        <taxon>Viridiplantae</taxon>
        <taxon>Chlorophyta</taxon>
        <taxon>core chlorophytes</taxon>
        <taxon>Ulvophyceae</taxon>
        <taxon>TCBD clade</taxon>
        <taxon>Bryopsidales</taxon>
        <taxon>Ostreobineae</taxon>
        <taxon>Ostreobiaceae</taxon>
        <taxon>Ostreobium</taxon>
    </lineage>
</organism>
<gene>
    <name evidence="2" type="ORF">OSTQU699_LOCUS7533</name>
</gene>
<dbReference type="InterPro" id="IPR000195">
    <property type="entry name" value="Rab-GAP-TBC_dom"/>
</dbReference>
<proteinExistence type="predicted"/>